<protein>
    <submittedName>
        <fullName evidence="3">Uncharacterized protein</fullName>
    </submittedName>
</protein>
<gene>
    <name evidence="2" type="ORF">BECKFM1743A_GA0114220_1000110</name>
    <name evidence="4" type="ORF">BECKFM1743B_GA0114221_1000110</name>
    <name evidence="3" type="ORF">BECKFM1743C_GA0114222_1000110</name>
</gene>
<evidence type="ECO:0000313" key="2">
    <source>
        <dbReference type="EMBL" id="VFJ42631.1"/>
    </source>
</evidence>
<sequence length="163" mass="18090">MSSPQQITIVQVNAAQQETIQLADVLGRVPTDEIREVLGSQWAKDKGWQQVKENSGELVYQRQITETVGMSFRIADSGEVRLERRTGAVGVKNGQAETERAKHENALKTAENDYNLAFNEILAEALVKAVPNRAKELGYLVEPPTVTVQQDTGIREMVMLVNV</sequence>
<evidence type="ECO:0000313" key="3">
    <source>
        <dbReference type="EMBL" id="VFJ43340.1"/>
    </source>
</evidence>
<accession>A0A450RW45</accession>
<organism evidence="3">
    <name type="scientific">Candidatus Kentrum sp. FM</name>
    <dbReference type="NCBI Taxonomy" id="2126340"/>
    <lineage>
        <taxon>Bacteria</taxon>
        <taxon>Pseudomonadati</taxon>
        <taxon>Pseudomonadota</taxon>
        <taxon>Gammaproteobacteria</taxon>
        <taxon>Candidatus Kentrum</taxon>
    </lineage>
</organism>
<evidence type="ECO:0000256" key="1">
    <source>
        <dbReference type="SAM" id="Coils"/>
    </source>
</evidence>
<feature type="coiled-coil region" evidence="1">
    <location>
        <begin position="93"/>
        <end position="120"/>
    </location>
</feature>
<dbReference type="EMBL" id="CAADEZ010000001">
    <property type="protein sequence ID" value="VFJ42631.1"/>
    <property type="molecule type" value="Genomic_DNA"/>
</dbReference>
<dbReference type="EMBL" id="CAADFA010000001">
    <property type="protein sequence ID" value="VFJ43340.1"/>
    <property type="molecule type" value="Genomic_DNA"/>
</dbReference>
<dbReference type="AlphaFoldDB" id="A0A450RW45"/>
<reference evidence="3" key="1">
    <citation type="submission" date="2019-02" db="EMBL/GenBank/DDBJ databases">
        <authorList>
            <person name="Gruber-Vodicka R. H."/>
            <person name="Seah K. B. B."/>
        </authorList>
    </citation>
    <scope>NUCLEOTIDE SEQUENCE</scope>
    <source>
        <strain evidence="2">BECK_BZ163</strain>
        <strain evidence="4">BECK_BZ164</strain>
        <strain evidence="3">BECK_BZ165</strain>
    </source>
</reference>
<proteinExistence type="predicted"/>
<evidence type="ECO:0000313" key="4">
    <source>
        <dbReference type="EMBL" id="VFK05502.1"/>
    </source>
</evidence>
<keyword evidence="1" id="KW-0175">Coiled coil</keyword>
<dbReference type="EMBL" id="CAADFL010000001">
    <property type="protein sequence ID" value="VFK05502.1"/>
    <property type="molecule type" value="Genomic_DNA"/>
</dbReference>
<name>A0A450RW45_9GAMM</name>